<dbReference type="NCBIfam" id="TIGR01784">
    <property type="entry name" value="T_den_put_tspse"/>
    <property type="match status" value="1"/>
</dbReference>
<dbReference type="Pfam" id="PF12784">
    <property type="entry name" value="PDDEXK_2"/>
    <property type="match status" value="1"/>
</dbReference>
<dbReference type="AlphaFoldDB" id="A0A2U3KAD6"/>
<accession>A0A2U3KAD6</accession>
<organism evidence="1 2">
    <name type="scientific">Candidatus Desulfosporosinus infrequens</name>
    <dbReference type="NCBI Taxonomy" id="2043169"/>
    <lineage>
        <taxon>Bacteria</taxon>
        <taxon>Bacillati</taxon>
        <taxon>Bacillota</taxon>
        <taxon>Clostridia</taxon>
        <taxon>Eubacteriales</taxon>
        <taxon>Desulfitobacteriaceae</taxon>
        <taxon>Desulfosporosinus</taxon>
    </lineage>
</organism>
<dbReference type="EMBL" id="OMOF01000073">
    <property type="protein sequence ID" value="SPF36613.1"/>
    <property type="molecule type" value="Genomic_DNA"/>
</dbReference>
<evidence type="ECO:0000313" key="2">
    <source>
        <dbReference type="Proteomes" id="UP000238916"/>
    </source>
</evidence>
<dbReference type="Proteomes" id="UP000238916">
    <property type="component" value="Unassembled WGS sequence"/>
</dbReference>
<dbReference type="InterPro" id="IPR010106">
    <property type="entry name" value="RpnA"/>
</dbReference>
<protein>
    <recommendedName>
        <fullName evidence="3">Transposase</fullName>
    </recommendedName>
</protein>
<reference evidence="2" key="1">
    <citation type="submission" date="2018-02" db="EMBL/GenBank/DDBJ databases">
        <authorList>
            <person name="Hausmann B."/>
        </authorList>
    </citation>
    <scope>NUCLEOTIDE SEQUENCE [LARGE SCALE GENOMIC DNA]</scope>
    <source>
        <strain evidence="2">Peat soil MAG SbF1</strain>
    </source>
</reference>
<proteinExistence type="predicted"/>
<evidence type="ECO:0008006" key="3">
    <source>
        <dbReference type="Google" id="ProtNLM"/>
    </source>
</evidence>
<evidence type="ECO:0000313" key="1">
    <source>
        <dbReference type="EMBL" id="SPF36613.1"/>
    </source>
</evidence>
<name>A0A2U3KAD6_9FIRM</name>
<dbReference type="PANTHER" id="PTHR41317">
    <property type="entry name" value="PD-(D_E)XK NUCLEASE FAMILY TRANSPOSASE"/>
    <property type="match status" value="1"/>
</dbReference>
<gene>
    <name evidence="1" type="ORF">SBF1_1640005</name>
</gene>
<sequence length="242" mass="28111">MDKAIRLDVVATTELGHVYQIEVQVADQIFIDQRSLYYWASLYHRQLQQGKLFNELKPTIGISILGFEWFKKDDRYHHVFHLWDDETREKLNEDLELHYLELPKLKHLKRGPQSALEEWLVYLSDIQGEGLEAIVMSNPMIGKALSIEEQFKANAQERRLYDMREKAIFSDATNLAAAEAKGEAKAICQYLEVRFGVDSQDLQEKVRTIRDLKILGHITNKIFVVTNLDEATALVEDYLVTQ</sequence>
<dbReference type="PANTHER" id="PTHR41317:SF1">
    <property type="entry name" value="PD-(D_E)XK NUCLEASE FAMILY TRANSPOSASE"/>
    <property type="match status" value="1"/>
</dbReference>